<comment type="caution">
    <text evidence="3">The sequence shown here is derived from an EMBL/GenBank/DDBJ whole genome shotgun (WGS) entry which is preliminary data.</text>
</comment>
<evidence type="ECO:0000313" key="3">
    <source>
        <dbReference type="EMBL" id="GGB55399.1"/>
    </source>
</evidence>
<sequence length="444" mass="49024">MPYRAPLAGWGRYPVRECTVWQPITTQALHETLMPLPSVIARGNGRSYGDASMNVDATIDMRRLDRLITFDEATGVLVCEAGVLLSDLVASLVPRGWFPPVTPGTRMVTIGGMIASDVHGKNHHAAGSFCDHVDWFDLDLGDGRVMRCSPSENADLFAATCGGMGLTGIIVRVSFRMLKIETAFVRQRTIRVPDLDEALALFEQSHGSTYSVAWIDCMATGKSLGRSAILLGEHAKLTDLDPARLAAPLVRRSRKPKTIPIDFPNFALSGFNVRMFNHLYYAMQRPGDAVVDVDPYFYPLDAIFEWNRIYGRQGFLQYQSVLPLAESAKGMRRLLEAISAAGAGSFLAVLKRMGPGSFGMLSFPMEGYTLALDFPATSDNFALLERLDAITADHGGRVYLTKDARVSPERFAAGYPRLDEFRNLRAQYGLDRRFSSLLSQRLGL</sequence>
<keyword evidence="4" id="KW-1185">Reference proteome</keyword>
<keyword evidence="1" id="KW-0274">FAD</keyword>
<proteinExistence type="predicted"/>
<organism evidence="3 4">
    <name type="scientific">Blastomonas aquatica</name>
    <dbReference type="NCBI Taxonomy" id="1510276"/>
    <lineage>
        <taxon>Bacteria</taxon>
        <taxon>Pseudomonadati</taxon>
        <taxon>Pseudomonadota</taxon>
        <taxon>Alphaproteobacteria</taxon>
        <taxon>Sphingomonadales</taxon>
        <taxon>Sphingomonadaceae</taxon>
        <taxon>Blastomonas</taxon>
    </lineage>
</organism>
<dbReference type="Gene3D" id="3.30.465.10">
    <property type="match status" value="1"/>
</dbReference>
<dbReference type="Pfam" id="PF01565">
    <property type="entry name" value="FAD_binding_4"/>
    <property type="match status" value="1"/>
</dbReference>
<dbReference type="InterPro" id="IPR016169">
    <property type="entry name" value="FAD-bd_PCMH_sub2"/>
</dbReference>
<dbReference type="EMBL" id="BMGD01000001">
    <property type="protein sequence ID" value="GGB55399.1"/>
    <property type="molecule type" value="Genomic_DNA"/>
</dbReference>
<dbReference type="InterPro" id="IPR016166">
    <property type="entry name" value="FAD-bd_PCMH"/>
</dbReference>
<name>A0ABQ1J122_9SPHN</name>
<dbReference type="PANTHER" id="PTHR43762">
    <property type="entry name" value="L-GULONOLACTONE OXIDASE"/>
    <property type="match status" value="1"/>
</dbReference>
<keyword evidence="1" id="KW-0285">Flavoprotein</keyword>
<dbReference type="PANTHER" id="PTHR43762:SF1">
    <property type="entry name" value="D-ARABINONO-1,4-LACTONE OXIDASE"/>
    <property type="match status" value="1"/>
</dbReference>
<reference evidence="4" key="1">
    <citation type="journal article" date="2019" name="Int. J. Syst. Evol. Microbiol.">
        <title>The Global Catalogue of Microorganisms (GCM) 10K type strain sequencing project: providing services to taxonomists for standard genome sequencing and annotation.</title>
        <authorList>
            <consortium name="The Broad Institute Genomics Platform"/>
            <consortium name="The Broad Institute Genome Sequencing Center for Infectious Disease"/>
            <person name="Wu L."/>
            <person name="Ma J."/>
        </authorList>
    </citation>
    <scope>NUCLEOTIDE SEQUENCE [LARGE SCALE GENOMIC DNA]</scope>
    <source>
        <strain evidence="4">CGMCC 1.12851</strain>
    </source>
</reference>
<dbReference type="SUPFAM" id="SSF56176">
    <property type="entry name" value="FAD-binding/transporter-associated domain-like"/>
    <property type="match status" value="1"/>
</dbReference>
<dbReference type="InterPro" id="IPR036318">
    <property type="entry name" value="FAD-bd_PCMH-like_sf"/>
</dbReference>
<gene>
    <name evidence="3" type="ORF">GCM10010833_07640</name>
</gene>
<evidence type="ECO:0000256" key="1">
    <source>
        <dbReference type="ARBA" id="ARBA00022827"/>
    </source>
</evidence>
<dbReference type="RefSeq" id="WP_188512994.1">
    <property type="nucleotide sequence ID" value="NZ_BMGD01000001.1"/>
</dbReference>
<dbReference type="InterPro" id="IPR006094">
    <property type="entry name" value="Oxid_FAD_bind_N"/>
</dbReference>
<dbReference type="PROSITE" id="PS51387">
    <property type="entry name" value="FAD_PCMH"/>
    <property type="match status" value="1"/>
</dbReference>
<feature type="domain" description="FAD-binding PCMH-type" evidence="2">
    <location>
        <begin position="12"/>
        <end position="180"/>
    </location>
</feature>
<evidence type="ECO:0000259" key="2">
    <source>
        <dbReference type="PROSITE" id="PS51387"/>
    </source>
</evidence>
<evidence type="ECO:0000313" key="4">
    <source>
        <dbReference type="Proteomes" id="UP000614261"/>
    </source>
</evidence>
<protein>
    <submittedName>
        <fullName evidence="3">Oxidoreductase</fullName>
    </submittedName>
</protein>
<accession>A0ABQ1J122</accession>
<dbReference type="InterPro" id="IPR010031">
    <property type="entry name" value="FAD_lactone_oxidase-like"/>
</dbReference>
<dbReference type="Proteomes" id="UP000614261">
    <property type="component" value="Unassembled WGS sequence"/>
</dbReference>